<accession>A0A8H3F3S6</accession>
<feature type="compositionally biased region" description="Basic and acidic residues" evidence="1">
    <location>
        <begin position="153"/>
        <end position="176"/>
    </location>
</feature>
<dbReference type="OrthoDB" id="6077919at2759"/>
<dbReference type="Proteomes" id="UP000664169">
    <property type="component" value="Unassembled WGS sequence"/>
</dbReference>
<name>A0A8H3F3S6_9LECA</name>
<sequence length="176" mass="19313">MVGLKGERVHACDMCERVFTRAEHLRSTTSGVQASPILASSSGYSAGINDGLQYPAQTFHNTSYMTPPQVYVTMPQYSNPTATTLHPYAVNPGNAGFYPPNPPQGNPKSNLSTHTHVSPEIGHDEQKHEIDDMQYPYGNVNHQGSSQQGSEASKSKDDKKDKDKDKKVTKKDGHQK</sequence>
<feature type="compositionally biased region" description="Polar residues" evidence="1">
    <location>
        <begin position="140"/>
        <end position="152"/>
    </location>
</feature>
<reference evidence="2" key="1">
    <citation type="submission" date="2021-03" db="EMBL/GenBank/DDBJ databases">
        <authorList>
            <person name="Tagirdzhanova G."/>
        </authorList>
    </citation>
    <scope>NUCLEOTIDE SEQUENCE</scope>
</reference>
<proteinExistence type="predicted"/>
<feature type="compositionally biased region" description="Basic and acidic residues" evidence="1">
    <location>
        <begin position="121"/>
        <end position="131"/>
    </location>
</feature>
<dbReference type="AlphaFoldDB" id="A0A8H3F3S6"/>
<evidence type="ECO:0000313" key="3">
    <source>
        <dbReference type="Proteomes" id="UP000664169"/>
    </source>
</evidence>
<keyword evidence="3" id="KW-1185">Reference proteome</keyword>
<evidence type="ECO:0000256" key="1">
    <source>
        <dbReference type="SAM" id="MobiDB-lite"/>
    </source>
</evidence>
<comment type="caution">
    <text evidence="2">The sequence shown here is derived from an EMBL/GenBank/DDBJ whole genome shotgun (WGS) entry which is preliminary data.</text>
</comment>
<evidence type="ECO:0000313" key="2">
    <source>
        <dbReference type="EMBL" id="CAF9917656.1"/>
    </source>
</evidence>
<feature type="region of interest" description="Disordered" evidence="1">
    <location>
        <begin position="93"/>
        <end position="176"/>
    </location>
</feature>
<organism evidence="2 3">
    <name type="scientific">Gomphillus americanus</name>
    <dbReference type="NCBI Taxonomy" id="1940652"/>
    <lineage>
        <taxon>Eukaryota</taxon>
        <taxon>Fungi</taxon>
        <taxon>Dikarya</taxon>
        <taxon>Ascomycota</taxon>
        <taxon>Pezizomycotina</taxon>
        <taxon>Lecanoromycetes</taxon>
        <taxon>OSLEUM clade</taxon>
        <taxon>Ostropomycetidae</taxon>
        <taxon>Ostropales</taxon>
        <taxon>Graphidaceae</taxon>
        <taxon>Gomphilloideae</taxon>
        <taxon>Gomphillus</taxon>
    </lineage>
</organism>
<dbReference type="EMBL" id="CAJPDQ010000012">
    <property type="protein sequence ID" value="CAF9917656.1"/>
    <property type="molecule type" value="Genomic_DNA"/>
</dbReference>
<feature type="compositionally biased region" description="Polar residues" evidence="1">
    <location>
        <begin position="106"/>
        <end position="116"/>
    </location>
</feature>
<gene>
    <name evidence="2" type="ORF">GOMPHAMPRED_001342</name>
</gene>
<protein>
    <submittedName>
        <fullName evidence="2">Uncharacterized protein</fullName>
    </submittedName>
</protein>